<dbReference type="InterPro" id="IPR043129">
    <property type="entry name" value="ATPase_NBD"/>
</dbReference>
<evidence type="ECO:0000256" key="7">
    <source>
        <dbReference type="ARBA" id="ARBA00022833"/>
    </source>
</evidence>
<evidence type="ECO:0000256" key="11">
    <source>
        <dbReference type="ARBA" id="ARBA00038887"/>
    </source>
</evidence>
<gene>
    <name evidence="13" type="ORF">Q4521_19105</name>
</gene>
<proteinExistence type="inferred from homology"/>
<dbReference type="FunFam" id="3.30.420.40:FF:000136">
    <property type="entry name" value="Putative fructokinase"/>
    <property type="match status" value="1"/>
</dbReference>
<keyword evidence="4" id="KW-0479">Metal-binding</keyword>
<evidence type="ECO:0000256" key="10">
    <source>
        <dbReference type="ARBA" id="ARBA00023277"/>
    </source>
</evidence>
<comment type="caution">
    <text evidence="13">The sequence shown here is derived from an EMBL/GenBank/DDBJ whole genome shotgun (WGS) entry which is preliminary data.</text>
</comment>
<keyword evidence="8" id="KW-0067">ATP-binding</keyword>
<dbReference type="InterPro" id="IPR051804">
    <property type="entry name" value="Carb_Metab_Reg_Kinase/Isom"/>
</dbReference>
<evidence type="ECO:0000256" key="2">
    <source>
        <dbReference type="ARBA" id="ARBA00006479"/>
    </source>
</evidence>
<dbReference type="GO" id="GO:0005524">
    <property type="term" value="F:ATP binding"/>
    <property type="evidence" value="ECO:0007669"/>
    <property type="project" value="UniProtKB-KW"/>
</dbReference>
<dbReference type="FunFam" id="3.30.420.40:FF:000153">
    <property type="entry name" value="Putative fructokinase"/>
    <property type="match status" value="1"/>
</dbReference>
<dbReference type="GO" id="GO:0046872">
    <property type="term" value="F:metal ion binding"/>
    <property type="evidence" value="ECO:0007669"/>
    <property type="project" value="UniProtKB-KW"/>
</dbReference>
<dbReference type="Proteomes" id="UP001169760">
    <property type="component" value="Unassembled WGS sequence"/>
</dbReference>
<reference evidence="13" key="1">
    <citation type="submission" date="2023-07" db="EMBL/GenBank/DDBJ databases">
        <title>Genome content predicts the carbon catabolic preferences of heterotrophic bacteria.</title>
        <authorList>
            <person name="Gralka M."/>
        </authorList>
    </citation>
    <scope>NUCLEOTIDE SEQUENCE</scope>
    <source>
        <strain evidence="13">I3M17_2</strain>
    </source>
</reference>
<dbReference type="SUPFAM" id="SSF53067">
    <property type="entry name" value="Actin-like ATPase domain"/>
    <property type="match status" value="1"/>
</dbReference>
<dbReference type="GO" id="GO:0008865">
    <property type="term" value="F:fructokinase activity"/>
    <property type="evidence" value="ECO:0007669"/>
    <property type="project" value="UniProtKB-EC"/>
</dbReference>
<dbReference type="PANTHER" id="PTHR42742:SF3">
    <property type="entry name" value="FRUCTOKINASE"/>
    <property type="match status" value="1"/>
</dbReference>
<dbReference type="EMBL" id="JAUOPB010000016">
    <property type="protein sequence ID" value="MDO6424605.1"/>
    <property type="molecule type" value="Genomic_DNA"/>
</dbReference>
<evidence type="ECO:0000256" key="4">
    <source>
        <dbReference type="ARBA" id="ARBA00022723"/>
    </source>
</evidence>
<evidence type="ECO:0000256" key="3">
    <source>
        <dbReference type="ARBA" id="ARBA00022679"/>
    </source>
</evidence>
<keyword evidence="7" id="KW-0862">Zinc</keyword>
<keyword evidence="3" id="KW-0808">Transferase</keyword>
<dbReference type="PROSITE" id="PS01125">
    <property type="entry name" value="ROK"/>
    <property type="match status" value="1"/>
</dbReference>
<protein>
    <recommendedName>
        <fullName evidence="11">fructokinase</fullName>
        <ecNumber evidence="11">2.7.1.4</ecNumber>
    </recommendedName>
</protein>
<dbReference type="Gene3D" id="3.30.420.40">
    <property type="match status" value="2"/>
</dbReference>
<dbReference type="AlphaFoldDB" id="A0AAW7X9R1"/>
<sequence>MKNLFGAIEAGGTKFVCAVGTGPDDITEVRFPTTTPEETLGKALAFFAPYKGQLKSIGIGSFGPVDLQRNSPTYGFVTSTPKPGWADTEFAGVFARLFDLPVGFDTDVNGAALGEQRWGAAQGLDNFIYITMGTGIGGGVVAGGKLIHGLVHPELGHMFVPKQPDDTFAGQCPYHGDKCFEGVAAGPAIGARWGTPAHELPADHPAWDLQARYVASALASLVCSFSPQRIILGGGVMGQTHMLNSVREKTVQVLNGYIQSPAILENINEYLVLPGLGDKAGILGAMVLAEQAFDNR</sequence>
<dbReference type="CDD" id="cd24067">
    <property type="entry name" value="ASKHA_NBD_ROK_BsFRK-like"/>
    <property type="match status" value="1"/>
</dbReference>
<dbReference type="EC" id="2.7.1.4" evidence="11"/>
<evidence type="ECO:0000256" key="8">
    <source>
        <dbReference type="ARBA" id="ARBA00022840"/>
    </source>
</evidence>
<comment type="similarity">
    <text evidence="2">Belongs to the ROK (NagC/XylR) family.</text>
</comment>
<evidence type="ECO:0000256" key="12">
    <source>
        <dbReference type="ARBA" id="ARBA00048451"/>
    </source>
</evidence>
<keyword evidence="5" id="KW-0547">Nucleotide-binding</keyword>
<evidence type="ECO:0000256" key="1">
    <source>
        <dbReference type="ARBA" id="ARBA00001946"/>
    </source>
</evidence>
<name>A0AAW7X9R1_9GAMM</name>
<evidence type="ECO:0000313" key="13">
    <source>
        <dbReference type="EMBL" id="MDO6424605.1"/>
    </source>
</evidence>
<keyword evidence="9" id="KW-0460">Magnesium</keyword>
<comment type="cofactor">
    <cofactor evidence="1">
        <name>Mg(2+)</name>
        <dbReference type="ChEBI" id="CHEBI:18420"/>
    </cofactor>
</comment>
<dbReference type="InterPro" id="IPR000600">
    <property type="entry name" value="ROK"/>
</dbReference>
<evidence type="ECO:0000313" key="14">
    <source>
        <dbReference type="Proteomes" id="UP001169760"/>
    </source>
</evidence>
<keyword evidence="10" id="KW-0119">Carbohydrate metabolism</keyword>
<comment type="catalytic activity">
    <reaction evidence="12">
        <text>D-fructose + ATP = D-fructose 6-phosphate + ADP + H(+)</text>
        <dbReference type="Rhea" id="RHEA:16125"/>
        <dbReference type="ChEBI" id="CHEBI:15378"/>
        <dbReference type="ChEBI" id="CHEBI:30616"/>
        <dbReference type="ChEBI" id="CHEBI:37721"/>
        <dbReference type="ChEBI" id="CHEBI:61527"/>
        <dbReference type="ChEBI" id="CHEBI:456216"/>
        <dbReference type="EC" id="2.7.1.4"/>
    </reaction>
</comment>
<dbReference type="InterPro" id="IPR049874">
    <property type="entry name" value="ROK_cs"/>
</dbReference>
<accession>A0AAW7X9R1</accession>
<organism evidence="13 14">
    <name type="scientific">Saccharophagus degradans</name>
    <dbReference type="NCBI Taxonomy" id="86304"/>
    <lineage>
        <taxon>Bacteria</taxon>
        <taxon>Pseudomonadati</taxon>
        <taxon>Pseudomonadota</taxon>
        <taxon>Gammaproteobacteria</taxon>
        <taxon>Cellvibrionales</taxon>
        <taxon>Cellvibrionaceae</taxon>
        <taxon>Saccharophagus</taxon>
    </lineage>
</organism>
<dbReference type="RefSeq" id="WP_303493846.1">
    <property type="nucleotide sequence ID" value="NZ_JAUOPB010000016.1"/>
</dbReference>
<evidence type="ECO:0000256" key="5">
    <source>
        <dbReference type="ARBA" id="ARBA00022741"/>
    </source>
</evidence>
<dbReference type="Pfam" id="PF00480">
    <property type="entry name" value="ROK"/>
    <property type="match status" value="1"/>
</dbReference>
<evidence type="ECO:0000256" key="6">
    <source>
        <dbReference type="ARBA" id="ARBA00022777"/>
    </source>
</evidence>
<dbReference type="PANTHER" id="PTHR42742">
    <property type="entry name" value="TRANSCRIPTIONAL REPRESSOR MPRA"/>
    <property type="match status" value="1"/>
</dbReference>
<evidence type="ECO:0000256" key="9">
    <source>
        <dbReference type="ARBA" id="ARBA00022842"/>
    </source>
</evidence>
<keyword evidence="6" id="KW-0418">Kinase</keyword>